<gene>
    <name evidence="3" type="ORF">ENJ42_09460</name>
</gene>
<dbReference type="AlphaFoldDB" id="A0A7C5LUL9"/>
<reference evidence="3" key="1">
    <citation type="journal article" date="2020" name="mSystems">
        <title>Genome- and Community-Level Interaction Insights into Carbon Utilization and Element Cycling Functions of Hydrothermarchaeota in Hydrothermal Sediment.</title>
        <authorList>
            <person name="Zhou Z."/>
            <person name="Liu Y."/>
            <person name="Xu W."/>
            <person name="Pan J."/>
            <person name="Luo Z.H."/>
            <person name="Li M."/>
        </authorList>
    </citation>
    <scope>NUCLEOTIDE SEQUENCE [LARGE SCALE GENOMIC DNA]</scope>
    <source>
        <strain evidence="3">HyVt-485</strain>
    </source>
</reference>
<dbReference type="InterPro" id="IPR003010">
    <property type="entry name" value="C-N_Hydrolase"/>
</dbReference>
<dbReference type="PROSITE" id="PS50263">
    <property type="entry name" value="CN_HYDROLASE"/>
    <property type="match status" value="1"/>
</dbReference>
<sequence>MTIKKDTGANELVAADGSYAVVPLRKDNITLMAVQSRVVPVNADKAVEMKKANLDHMLDLIDAAATWMGPKDIIHFHEFPITGFSHMWNREDLLKVAIDVPGVETEAIGARAKRYNSYIVFGSYSKDPDWPDHILSTTIIMGPDGKIVDKHWKLRNLKGVFAGFEVITTTVFDVLDQYVEMYGRDAVFPVTRTDVGNIATTAVQYEPELIRGFALKGAEIMLRAATSGADPIDVRSGAMHNNMYTSLVNNSISRNPGPFFEDVRSGGTAIYGPKGEVLDMANSVNETGVMASIPMAAFRKGRKIPRIHPVLFADLYAEYQEAYPPNMMSADLPDNGFAAAQFLKDKSRWI</sequence>
<evidence type="ECO:0000313" key="3">
    <source>
        <dbReference type="EMBL" id="HHL43834.1"/>
    </source>
</evidence>
<organism evidence="3">
    <name type="scientific">Hellea balneolensis</name>
    <dbReference type="NCBI Taxonomy" id="287478"/>
    <lineage>
        <taxon>Bacteria</taxon>
        <taxon>Pseudomonadati</taxon>
        <taxon>Pseudomonadota</taxon>
        <taxon>Alphaproteobacteria</taxon>
        <taxon>Maricaulales</taxon>
        <taxon>Robiginitomaculaceae</taxon>
        <taxon>Hellea</taxon>
    </lineage>
</organism>
<dbReference type="Proteomes" id="UP000885830">
    <property type="component" value="Unassembled WGS sequence"/>
</dbReference>
<comment type="caution">
    <text evidence="3">The sequence shown here is derived from an EMBL/GenBank/DDBJ whole genome shotgun (WGS) entry which is preliminary data.</text>
</comment>
<dbReference type="Pfam" id="PF00795">
    <property type="entry name" value="CN_hydrolase"/>
    <property type="match status" value="1"/>
</dbReference>
<feature type="domain" description="CN hydrolase" evidence="2">
    <location>
        <begin position="29"/>
        <end position="295"/>
    </location>
</feature>
<dbReference type="InterPro" id="IPR050345">
    <property type="entry name" value="Aliph_Amidase/BUP"/>
</dbReference>
<evidence type="ECO:0000259" key="2">
    <source>
        <dbReference type="PROSITE" id="PS50263"/>
    </source>
</evidence>
<accession>A0A7C5LUL9</accession>
<keyword evidence="1" id="KW-0378">Hydrolase</keyword>
<proteinExistence type="predicted"/>
<protein>
    <recommendedName>
        <fullName evidence="2">CN hydrolase domain-containing protein</fullName>
    </recommendedName>
</protein>
<evidence type="ECO:0000256" key="1">
    <source>
        <dbReference type="ARBA" id="ARBA00022801"/>
    </source>
</evidence>
<name>A0A7C5LUL9_9PROT</name>
<dbReference type="PANTHER" id="PTHR43674:SF16">
    <property type="entry name" value="CARBON-NITROGEN FAMILY, PUTATIVE (AFU_ORTHOLOGUE AFUA_5G02350)-RELATED"/>
    <property type="match status" value="1"/>
</dbReference>
<dbReference type="EMBL" id="DRMJ01000494">
    <property type="protein sequence ID" value="HHL43834.1"/>
    <property type="molecule type" value="Genomic_DNA"/>
</dbReference>
<dbReference type="SUPFAM" id="SSF56317">
    <property type="entry name" value="Carbon-nitrogen hydrolase"/>
    <property type="match status" value="1"/>
</dbReference>
<dbReference type="Gene3D" id="3.60.110.10">
    <property type="entry name" value="Carbon-nitrogen hydrolase"/>
    <property type="match status" value="1"/>
</dbReference>
<dbReference type="InterPro" id="IPR036526">
    <property type="entry name" value="C-N_Hydrolase_sf"/>
</dbReference>
<dbReference type="PANTHER" id="PTHR43674">
    <property type="entry name" value="NITRILASE C965.09-RELATED"/>
    <property type="match status" value="1"/>
</dbReference>
<dbReference type="GO" id="GO:0016811">
    <property type="term" value="F:hydrolase activity, acting on carbon-nitrogen (but not peptide) bonds, in linear amides"/>
    <property type="evidence" value="ECO:0007669"/>
    <property type="project" value="TreeGrafter"/>
</dbReference>